<accession>A0A9Y2IJ28</accession>
<reference evidence="1 2" key="1">
    <citation type="submission" date="2023-06" db="EMBL/GenBank/DDBJ databases">
        <authorList>
            <person name="Oyuntsetseg B."/>
            <person name="Kim S.B."/>
        </authorList>
    </citation>
    <scope>NUCLEOTIDE SEQUENCE [LARGE SCALE GENOMIC DNA]</scope>
    <source>
        <strain evidence="1 2">2-15</strain>
    </source>
</reference>
<keyword evidence="2" id="KW-1185">Reference proteome</keyword>
<gene>
    <name evidence="1" type="ORF">QRX50_08910</name>
</gene>
<evidence type="ECO:0000313" key="2">
    <source>
        <dbReference type="Proteomes" id="UP001236014"/>
    </source>
</evidence>
<evidence type="ECO:0000313" key="1">
    <source>
        <dbReference type="EMBL" id="WIX80864.1"/>
    </source>
</evidence>
<organism evidence="1 2">
    <name type="scientific">Amycolatopsis carbonis</name>
    <dbReference type="NCBI Taxonomy" id="715471"/>
    <lineage>
        <taxon>Bacteria</taxon>
        <taxon>Bacillati</taxon>
        <taxon>Actinomycetota</taxon>
        <taxon>Actinomycetes</taxon>
        <taxon>Pseudonocardiales</taxon>
        <taxon>Pseudonocardiaceae</taxon>
        <taxon>Amycolatopsis</taxon>
    </lineage>
</organism>
<proteinExistence type="predicted"/>
<dbReference type="Proteomes" id="UP001236014">
    <property type="component" value="Chromosome"/>
</dbReference>
<dbReference type="PANTHER" id="PTHR32011:SF2">
    <property type="entry name" value="OS08G0472400 PROTEIN"/>
    <property type="match status" value="1"/>
</dbReference>
<dbReference type="AlphaFoldDB" id="A0A9Y2IJ28"/>
<dbReference type="RefSeq" id="WP_285971479.1">
    <property type="nucleotide sequence ID" value="NZ_CP127294.1"/>
</dbReference>
<evidence type="ECO:0008006" key="3">
    <source>
        <dbReference type="Google" id="ProtNLM"/>
    </source>
</evidence>
<dbReference type="PANTHER" id="PTHR32011">
    <property type="entry name" value="OS08G0472400 PROTEIN"/>
    <property type="match status" value="1"/>
</dbReference>
<dbReference type="KEGG" id="acab:QRX50_08910"/>
<dbReference type="EMBL" id="CP127294">
    <property type="protein sequence ID" value="WIX80864.1"/>
    <property type="molecule type" value="Genomic_DNA"/>
</dbReference>
<protein>
    <recommendedName>
        <fullName evidence="3">SMI1/KNR4 family protein</fullName>
    </recommendedName>
</protein>
<name>A0A9Y2IJ28_9PSEU</name>
<sequence>MSHVQQVLTVEEARKLQESLGEPLRPGLSEAELTDVEAQFGFRFSLDHRAFLTAGVPVGDRWPDWLHGNPDHLRKRLDWPVDGLLYAIEHNGFWHPSWGARPRVLSNALAGAQRCLAAVPQLVPVCGHAYLPGIATASGYPVLSVYHADVAVRGWDLRGYLRHEFGDAPLAEEPADAREVAFWSGLSE</sequence>